<reference evidence="2" key="1">
    <citation type="journal article" date="2011" name="J. Bacteriol.">
        <title>Complete genome sequence of NBRC 3288, a unique cellulose-nonproducing strain of Gluconacetobacter xylinus isolated from vinegar.</title>
        <authorList>
            <person name="Ogino H."/>
            <person name="Azuma Y."/>
            <person name="Hosoyama A."/>
            <person name="Nakazawa H."/>
            <person name="Matsutani M."/>
            <person name="Hasegawa A."/>
            <person name="Otsuyama K."/>
            <person name="Matsushita K."/>
            <person name="Fujita N."/>
            <person name="Shirai M."/>
        </authorList>
    </citation>
    <scope>NUCLEOTIDE SEQUENCE [LARGE SCALE GENOMIC DNA]</scope>
    <source>
        <strain evidence="2">NBRC 3288 / BCRC 11682 / LMG 1693</strain>
    </source>
</reference>
<dbReference type="eggNOG" id="COG3313">
    <property type="taxonomic scope" value="Bacteria"/>
</dbReference>
<dbReference type="AlphaFoldDB" id="G2I676"/>
<dbReference type="InterPro" id="IPR053838">
    <property type="entry name" value="DUF6925"/>
</dbReference>
<dbReference type="STRING" id="634177.GLX_12110"/>
<dbReference type="Proteomes" id="UP000009044">
    <property type="component" value="Chromosome"/>
</dbReference>
<evidence type="ECO:0000313" key="1">
    <source>
        <dbReference type="EMBL" id="BAK83623.1"/>
    </source>
</evidence>
<dbReference type="Pfam" id="PF21973">
    <property type="entry name" value="DUF6925"/>
    <property type="match status" value="1"/>
</dbReference>
<protein>
    <submittedName>
        <fullName evidence="1">Uncharacterized protein</fullName>
    </submittedName>
</protein>
<dbReference type="PATRIC" id="fig|634177.7.peg.1400"/>
<dbReference type="KEGG" id="gxy:GLX_12110"/>
<proteinExistence type="predicted"/>
<dbReference type="HOGENOM" id="CLU_799107_0_0_5"/>
<sequence>MNHRIFPMKHITPAMLTSLALDLRNGWSIGTFGAIGEFHHVPGDKVCVTPCFDGLEIVTQRGAIRLCPNGPLHAIAWDSLVGKGRRWRHSMAFCGPLQLTGRHTLMVLGKDVEAIRPEDRDAWLIDLGIGVGQVRMCVRTENARLVEALAVHTDDPLAVITEAFALLMEAQPHRVMLSPAGRLEVYQPIPKPDEDSPLGAHTHLLPKLVKLRRSCSALDPVPEGWQPFLTLHPAAPFRPSDNDSYDYDRLADLSFLPLLEEFGKQEDLQVSGAFRAHVRQHGTPENMKIPDTRRGRARMHIELLRMAAQGHKGMEQFMPVDTLKSATDCG</sequence>
<evidence type="ECO:0000313" key="2">
    <source>
        <dbReference type="Proteomes" id="UP000009044"/>
    </source>
</evidence>
<organism evidence="1 2">
    <name type="scientific">Komagataeibacter medellinensis (strain NBRC 3288 / BCRC 11682 / LMG 1693 / Kondo 51)</name>
    <name type="common">Gluconacetobacter medellinensis</name>
    <dbReference type="NCBI Taxonomy" id="634177"/>
    <lineage>
        <taxon>Bacteria</taxon>
        <taxon>Pseudomonadati</taxon>
        <taxon>Pseudomonadota</taxon>
        <taxon>Alphaproteobacteria</taxon>
        <taxon>Acetobacterales</taxon>
        <taxon>Acetobacteraceae</taxon>
        <taxon>Komagataeibacter</taxon>
    </lineage>
</organism>
<name>G2I676_KOMMN</name>
<accession>G2I676</accession>
<gene>
    <name evidence="1" type="ordered locus">GLX_12110</name>
</gene>
<dbReference type="EMBL" id="AP012159">
    <property type="protein sequence ID" value="BAK83623.1"/>
    <property type="molecule type" value="Genomic_DNA"/>
</dbReference>